<accession>A0A0S3S7E5</accession>
<dbReference type="EMBL" id="AP015038">
    <property type="protein sequence ID" value="BAT88730.1"/>
    <property type="molecule type" value="Genomic_DNA"/>
</dbReference>
<evidence type="ECO:0000313" key="1">
    <source>
        <dbReference type="EMBL" id="BAT88730.1"/>
    </source>
</evidence>
<evidence type="ECO:0000313" key="2">
    <source>
        <dbReference type="Proteomes" id="UP000291084"/>
    </source>
</evidence>
<keyword evidence="2" id="KW-1185">Reference proteome</keyword>
<gene>
    <name evidence="1" type="primary">Vigan.05G231900</name>
    <name evidence="1" type="ORF">VIGAN_05231900</name>
</gene>
<proteinExistence type="predicted"/>
<reference evidence="1 2" key="1">
    <citation type="journal article" date="2015" name="Sci. Rep.">
        <title>The power of single molecule real-time sequencing technology in the de novo assembly of a eukaryotic genome.</title>
        <authorList>
            <person name="Sakai H."/>
            <person name="Naito K."/>
            <person name="Ogiso-Tanaka E."/>
            <person name="Takahashi Y."/>
            <person name="Iseki K."/>
            <person name="Muto C."/>
            <person name="Satou K."/>
            <person name="Teruya K."/>
            <person name="Shiroma A."/>
            <person name="Shimoji M."/>
            <person name="Hirano T."/>
            <person name="Itoh T."/>
            <person name="Kaga A."/>
            <person name="Tomooka N."/>
        </authorList>
    </citation>
    <scope>NUCLEOTIDE SEQUENCE [LARGE SCALE GENOMIC DNA]</scope>
    <source>
        <strain evidence="2">cv. Shumari</strain>
    </source>
</reference>
<organism evidence="1 2">
    <name type="scientific">Vigna angularis var. angularis</name>
    <dbReference type="NCBI Taxonomy" id="157739"/>
    <lineage>
        <taxon>Eukaryota</taxon>
        <taxon>Viridiplantae</taxon>
        <taxon>Streptophyta</taxon>
        <taxon>Embryophyta</taxon>
        <taxon>Tracheophyta</taxon>
        <taxon>Spermatophyta</taxon>
        <taxon>Magnoliopsida</taxon>
        <taxon>eudicotyledons</taxon>
        <taxon>Gunneridae</taxon>
        <taxon>Pentapetalae</taxon>
        <taxon>rosids</taxon>
        <taxon>fabids</taxon>
        <taxon>Fabales</taxon>
        <taxon>Fabaceae</taxon>
        <taxon>Papilionoideae</taxon>
        <taxon>50 kb inversion clade</taxon>
        <taxon>NPAAA clade</taxon>
        <taxon>indigoferoid/millettioid clade</taxon>
        <taxon>Phaseoleae</taxon>
        <taxon>Vigna</taxon>
    </lineage>
</organism>
<name>A0A0S3S7E5_PHAAN</name>
<sequence length="129" mass="13572">MDALCLEVRTVCVVAAAVQAGRYFPSCSSSSPMVTPNASSRELLLFLLDREALLQGAGRCSCCVALSSLSLGSFFFLNATAGCSPLPSSATGRVSWSVVGYLCCTKDCFCLLHAAMTVLLQHVAAVCFF</sequence>
<dbReference type="Proteomes" id="UP000291084">
    <property type="component" value="Chromosome 5"/>
</dbReference>
<dbReference type="AlphaFoldDB" id="A0A0S3S7E5"/>
<protein>
    <submittedName>
        <fullName evidence="1">Uncharacterized protein</fullName>
    </submittedName>
</protein>